<dbReference type="EMBL" id="MU275904">
    <property type="protein sequence ID" value="KAI0047459.1"/>
    <property type="molecule type" value="Genomic_DNA"/>
</dbReference>
<reference evidence="1" key="2">
    <citation type="journal article" date="2022" name="New Phytol.">
        <title>Evolutionary transition to the ectomycorrhizal habit in the genomes of a hyperdiverse lineage of mushroom-forming fungi.</title>
        <authorList>
            <person name="Looney B."/>
            <person name="Miyauchi S."/>
            <person name="Morin E."/>
            <person name="Drula E."/>
            <person name="Courty P.E."/>
            <person name="Kohler A."/>
            <person name="Kuo A."/>
            <person name="LaButti K."/>
            <person name="Pangilinan J."/>
            <person name="Lipzen A."/>
            <person name="Riley R."/>
            <person name="Andreopoulos W."/>
            <person name="He G."/>
            <person name="Johnson J."/>
            <person name="Nolan M."/>
            <person name="Tritt A."/>
            <person name="Barry K.W."/>
            <person name="Grigoriev I.V."/>
            <person name="Nagy L.G."/>
            <person name="Hibbett D."/>
            <person name="Henrissat B."/>
            <person name="Matheny P.B."/>
            <person name="Labbe J."/>
            <person name="Martin F.M."/>
        </authorList>
    </citation>
    <scope>NUCLEOTIDE SEQUENCE</scope>
    <source>
        <strain evidence="1">FP105234-sp</strain>
    </source>
</reference>
<reference evidence="1" key="1">
    <citation type="submission" date="2021-02" db="EMBL/GenBank/DDBJ databases">
        <authorList>
            <consortium name="DOE Joint Genome Institute"/>
            <person name="Ahrendt S."/>
            <person name="Looney B.P."/>
            <person name="Miyauchi S."/>
            <person name="Morin E."/>
            <person name="Drula E."/>
            <person name="Courty P.E."/>
            <person name="Chicoki N."/>
            <person name="Fauchery L."/>
            <person name="Kohler A."/>
            <person name="Kuo A."/>
            <person name="Labutti K."/>
            <person name="Pangilinan J."/>
            <person name="Lipzen A."/>
            <person name="Riley R."/>
            <person name="Andreopoulos W."/>
            <person name="He G."/>
            <person name="Johnson J."/>
            <person name="Barry K.W."/>
            <person name="Grigoriev I.V."/>
            <person name="Nagy L."/>
            <person name="Hibbett D."/>
            <person name="Henrissat B."/>
            <person name="Matheny P.B."/>
            <person name="Labbe J."/>
            <person name="Martin F."/>
        </authorList>
    </citation>
    <scope>NUCLEOTIDE SEQUENCE</scope>
    <source>
        <strain evidence="1">FP105234-sp</strain>
    </source>
</reference>
<comment type="caution">
    <text evidence="1">The sequence shown here is derived from an EMBL/GenBank/DDBJ whole genome shotgun (WGS) entry which is preliminary data.</text>
</comment>
<sequence length="402" mass="42758">MSSFSTSTLFSTPASMDNSTVGAVEEVQGREGDVVGELLGRADEFFLVQALCDTEQALNMRMQFCDYLDGIAAHASAALAEKEAASQTQIVDWDALLMEPTGQQTIHNTPLSVCDTLESEGLATPPSNCIEPSWLTVATPSRSTTPLYAADYGIVAPSDPAMPTKPDVRERMVAAGFEPEGSIAKMRELFPTLDPVAAAQTILDLAQQRGLLPTVLPAPAAGVGFPSNGPPLPTGSLHPASSTCKRKRTPDQRTQAQEFVDQLPDAVRAQLFRGTTVTTVPCAWTGGCGAFVESSANELREHIHGVHGAPRRGALECRWGACTTRLDTAESLRKHLGKRGHPAPAAGRCALCGQSLARADTVRRHLESCAVVRLEAGERAARFAAAGVPLPEEGVPLKRMRL</sequence>
<organism evidence="1 2">
    <name type="scientific">Auriscalpium vulgare</name>
    <dbReference type="NCBI Taxonomy" id="40419"/>
    <lineage>
        <taxon>Eukaryota</taxon>
        <taxon>Fungi</taxon>
        <taxon>Dikarya</taxon>
        <taxon>Basidiomycota</taxon>
        <taxon>Agaricomycotina</taxon>
        <taxon>Agaricomycetes</taxon>
        <taxon>Russulales</taxon>
        <taxon>Auriscalpiaceae</taxon>
        <taxon>Auriscalpium</taxon>
    </lineage>
</organism>
<dbReference type="Proteomes" id="UP000814033">
    <property type="component" value="Unassembled WGS sequence"/>
</dbReference>
<evidence type="ECO:0000313" key="1">
    <source>
        <dbReference type="EMBL" id="KAI0047459.1"/>
    </source>
</evidence>
<evidence type="ECO:0000313" key="2">
    <source>
        <dbReference type="Proteomes" id="UP000814033"/>
    </source>
</evidence>
<accession>A0ACB8RTU4</accession>
<gene>
    <name evidence="1" type="ORF">FA95DRAFT_1572503</name>
</gene>
<keyword evidence="2" id="KW-1185">Reference proteome</keyword>
<proteinExistence type="predicted"/>
<name>A0ACB8RTU4_9AGAM</name>
<protein>
    <submittedName>
        <fullName evidence="1">Uncharacterized protein</fullName>
    </submittedName>
</protein>